<evidence type="ECO:0000256" key="1">
    <source>
        <dbReference type="ARBA" id="ARBA00023157"/>
    </source>
</evidence>
<feature type="site" description="Contributes to redox potential value" evidence="3">
    <location>
        <position position="34"/>
    </location>
</feature>
<feature type="site" description="Contributes to redox potential value" evidence="3">
    <location>
        <position position="33"/>
    </location>
</feature>
<feature type="disulfide bond" description="Redox-active" evidence="4">
    <location>
        <begin position="32"/>
        <end position="35"/>
    </location>
</feature>
<comment type="caution">
    <text evidence="6">The sequence shown here is derived from an EMBL/GenBank/DDBJ whole genome shotgun (WGS) entry which is preliminary data.</text>
</comment>
<dbReference type="PRINTS" id="PR00421">
    <property type="entry name" value="THIOREDOXIN"/>
</dbReference>
<organism evidence="6 7">
    <name type="scientific">Lucilia cuprina</name>
    <name type="common">Green bottle fly</name>
    <name type="synonym">Australian sheep blowfly</name>
    <dbReference type="NCBI Taxonomy" id="7375"/>
    <lineage>
        <taxon>Eukaryota</taxon>
        <taxon>Metazoa</taxon>
        <taxon>Ecdysozoa</taxon>
        <taxon>Arthropoda</taxon>
        <taxon>Hexapoda</taxon>
        <taxon>Insecta</taxon>
        <taxon>Pterygota</taxon>
        <taxon>Neoptera</taxon>
        <taxon>Endopterygota</taxon>
        <taxon>Diptera</taxon>
        <taxon>Brachycera</taxon>
        <taxon>Muscomorpha</taxon>
        <taxon>Oestroidea</taxon>
        <taxon>Calliphoridae</taxon>
        <taxon>Luciliinae</taxon>
        <taxon>Lucilia</taxon>
    </lineage>
</organism>
<dbReference type="SUPFAM" id="SSF52833">
    <property type="entry name" value="Thioredoxin-like"/>
    <property type="match status" value="1"/>
</dbReference>
<dbReference type="InterPro" id="IPR005746">
    <property type="entry name" value="Thioredoxin"/>
</dbReference>
<dbReference type="Proteomes" id="UP000037069">
    <property type="component" value="Unassembled WGS sequence"/>
</dbReference>
<reference evidence="6 7" key="1">
    <citation type="journal article" date="2015" name="Nat. Commun.">
        <title>Lucilia cuprina genome unlocks parasitic fly biology to underpin future interventions.</title>
        <authorList>
            <person name="Anstead C.A."/>
            <person name="Korhonen P.K."/>
            <person name="Young N.D."/>
            <person name="Hall R.S."/>
            <person name="Jex A.R."/>
            <person name="Murali S.C."/>
            <person name="Hughes D.S."/>
            <person name="Lee S.F."/>
            <person name="Perry T."/>
            <person name="Stroehlein A.J."/>
            <person name="Ansell B.R."/>
            <person name="Breugelmans B."/>
            <person name="Hofmann A."/>
            <person name="Qu J."/>
            <person name="Dugan S."/>
            <person name="Lee S.L."/>
            <person name="Chao H."/>
            <person name="Dinh H."/>
            <person name="Han Y."/>
            <person name="Doddapaneni H.V."/>
            <person name="Worley K.C."/>
            <person name="Muzny D.M."/>
            <person name="Ioannidis P."/>
            <person name="Waterhouse R.M."/>
            <person name="Zdobnov E.M."/>
            <person name="James P.J."/>
            <person name="Bagnall N.H."/>
            <person name="Kotze A.C."/>
            <person name="Gibbs R.A."/>
            <person name="Richards S."/>
            <person name="Batterham P."/>
            <person name="Gasser R.B."/>
        </authorList>
    </citation>
    <scope>NUCLEOTIDE SEQUENCE [LARGE SCALE GENOMIC DNA]</scope>
    <source>
        <strain evidence="6 7">LS</strain>
        <tissue evidence="6">Full body</tissue>
    </source>
</reference>
<evidence type="ECO:0000313" key="6">
    <source>
        <dbReference type="EMBL" id="KNC22822.1"/>
    </source>
</evidence>
<dbReference type="InterPro" id="IPR013766">
    <property type="entry name" value="Thioredoxin_domain"/>
</dbReference>
<dbReference type="CDD" id="cd02947">
    <property type="entry name" value="TRX_family"/>
    <property type="match status" value="1"/>
</dbReference>
<evidence type="ECO:0000259" key="5">
    <source>
        <dbReference type="PROSITE" id="PS51352"/>
    </source>
</evidence>
<feature type="domain" description="Thioredoxin" evidence="5">
    <location>
        <begin position="2"/>
        <end position="107"/>
    </location>
</feature>
<dbReference type="Pfam" id="PF00085">
    <property type="entry name" value="Thioredoxin"/>
    <property type="match status" value="1"/>
</dbReference>
<dbReference type="PIRSF" id="PIRSF000077">
    <property type="entry name" value="Thioredoxin"/>
    <property type="match status" value="1"/>
</dbReference>
<dbReference type="InterPro" id="IPR036249">
    <property type="entry name" value="Thioredoxin-like_sf"/>
</dbReference>
<dbReference type="AlphaFoldDB" id="A0A0L0BS06"/>
<evidence type="ECO:0000256" key="2">
    <source>
        <dbReference type="PIRNR" id="PIRNR000077"/>
    </source>
</evidence>
<dbReference type="PROSITE" id="PS00194">
    <property type="entry name" value="THIOREDOXIN_1"/>
    <property type="match status" value="1"/>
</dbReference>
<comment type="similarity">
    <text evidence="2">Belongs to the thioredoxin family.</text>
</comment>
<evidence type="ECO:0000256" key="3">
    <source>
        <dbReference type="PIRSR" id="PIRSR000077-1"/>
    </source>
</evidence>
<gene>
    <name evidence="6" type="ORF">FF38_08061</name>
</gene>
<keyword evidence="4" id="KW-0676">Redox-active center</keyword>
<dbReference type="InterPro" id="IPR017937">
    <property type="entry name" value="Thioredoxin_CS"/>
</dbReference>
<dbReference type="OMA" id="STWHETH"/>
<dbReference type="Gene3D" id="3.40.30.10">
    <property type="entry name" value="Glutaredoxin"/>
    <property type="match status" value="1"/>
</dbReference>
<dbReference type="STRING" id="7375.A0A0L0BS06"/>
<protein>
    <recommendedName>
        <fullName evidence="2">Thioredoxin</fullName>
    </recommendedName>
</protein>
<dbReference type="SMR" id="A0A0L0BS06"/>
<feature type="site" description="Deprotonates C-terminal active site Cys" evidence="3">
    <location>
        <position position="26"/>
    </location>
</feature>
<dbReference type="PROSITE" id="PS51352">
    <property type="entry name" value="THIOREDOXIN_2"/>
    <property type="match status" value="1"/>
</dbReference>
<dbReference type="PANTHER" id="PTHR46115">
    <property type="entry name" value="THIOREDOXIN-LIKE PROTEIN 1"/>
    <property type="match status" value="1"/>
</dbReference>
<feature type="active site" description="Nucleophile" evidence="3">
    <location>
        <position position="35"/>
    </location>
</feature>
<accession>A0A0L0BS06</accession>
<keyword evidence="7" id="KW-1185">Reference proteome</keyword>
<proteinExistence type="inferred from homology"/>
<sequence>MVSILKSAGDFEKQIAGAGDKLVVLDFYATWCGPCKEMEPHIRKLVKHYKDRAIVIKINVDKFQDICDYYKVRSMPTFVFIKNQRRVSSFAGADAKLLTQKMASLVK</sequence>
<feature type="active site" description="Nucleophile" evidence="3">
    <location>
        <position position="32"/>
    </location>
</feature>
<dbReference type="OrthoDB" id="2121326at2759"/>
<evidence type="ECO:0000256" key="4">
    <source>
        <dbReference type="PIRSR" id="PIRSR000077-4"/>
    </source>
</evidence>
<keyword evidence="1 4" id="KW-1015">Disulfide bond</keyword>
<dbReference type="GO" id="GO:0015035">
    <property type="term" value="F:protein-disulfide reductase activity"/>
    <property type="evidence" value="ECO:0007669"/>
    <property type="project" value="InterPro"/>
</dbReference>
<evidence type="ECO:0000313" key="7">
    <source>
        <dbReference type="Proteomes" id="UP000037069"/>
    </source>
</evidence>
<name>A0A0L0BS06_LUCCU</name>
<dbReference type="EMBL" id="JRES01001454">
    <property type="protein sequence ID" value="KNC22822.1"/>
    <property type="molecule type" value="Genomic_DNA"/>
</dbReference>